<dbReference type="OrthoDB" id="5925at2759"/>
<protein>
    <submittedName>
        <fullName evidence="4">AAA family ATPase, putative</fullName>
    </submittedName>
</protein>
<evidence type="ECO:0000256" key="1">
    <source>
        <dbReference type="ARBA" id="ARBA00022741"/>
    </source>
</evidence>
<proteinExistence type="predicted"/>
<dbReference type="SMART" id="SM00382">
    <property type="entry name" value="AAA"/>
    <property type="match status" value="1"/>
</dbReference>
<dbReference type="GO" id="GO:0051598">
    <property type="term" value="P:meiotic recombination checkpoint signaling"/>
    <property type="evidence" value="ECO:0007669"/>
    <property type="project" value="TreeGrafter"/>
</dbReference>
<dbReference type="PANTHER" id="PTHR45991">
    <property type="entry name" value="PACHYTENE CHECKPOINT PROTEIN 2"/>
    <property type="match status" value="1"/>
</dbReference>
<organism evidence="4 5">
    <name type="scientific">Aspergillus fumigatus (strain CBS 144.89 / FGSC A1163 / CEA10)</name>
    <name type="common">Neosartorya fumigata</name>
    <dbReference type="NCBI Taxonomy" id="451804"/>
    <lineage>
        <taxon>Eukaryota</taxon>
        <taxon>Fungi</taxon>
        <taxon>Dikarya</taxon>
        <taxon>Ascomycota</taxon>
        <taxon>Pezizomycotina</taxon>
        <taxon>Eurotiomycetes</taxon>
        <taxon>Eurotiomycetidae</taxon>
        <taxon>Eurotiales</taxon>
        <taxon>Aspergillaceae</taxon>
        <taxon>Aspergillus</taxon>
        <taxon>Aspergillus subgen. Fumigati</taxon>
    </lineage>
</organism>
<dbReference type="EMBL" id="DS499594">
    <property type="protein sequence ID" value="EDP55549.1"/>
    <property type="molecule type" value="Genomic_DNA"/>
</dbReference>
<keyword evidence="5" id="KW-1185">Reference proteome</keyword>
<keyword evidence="2" id="KW-0067">ATP-binding</keyword>
<dbReference type="PhylomeDB" id="B0XRH0"/>
<dbReference type="GO" id="GO:0007131">
    <property type="term" value="P:reciprocal meiotic recombination"/>
    <property type="evidence" value="ECO:0007669"/>
    <property type="project" value="TreeGrafter"/>
</dbReference>
<dbReference type="Proteomes" id="UP000001699">
    <property type="component" value="Unassembled WGS sequence"/>
</dbReference>
<dbReference type="GO" id="GO:0005524">
    <property type="term" value="F:ATP binding"/>
    <property type="evidence" value="ECO:0007669"/>
    <property type="project" value="UniProtKB-KW"/>
</dbReference>
<keyword evidence="1" id="KW-0547">Nucleotide-binding</keyword>
<evidence type="ECO:0000313" key="4">
    <source>
        <dbReference type="EMBL" id="EDP55549.1"/>
    </source>
</evidence>
<dbReference type="InterPro" id="IPR003593">
    <property type="entry name" value="AAA+_ATPase"/>
</dbReference>
<dbReference type="InterPro" id="IPR027417">
    <property type="entry name" value="P-loop_NTPase"/>
</dbReference>
<evidence type="ECO:0000259" key="3">
    <source>
        <dbReference type="SMART" id="SM00382"/>
    </source>
</evidence>
<dbReference type="PANTHER" id="PTHR45991:SF1">
    <property type="entry name" value="PACHYTENE CHECKPOINT PROTEIN 2 HOMOLOG"/>
    <property type="match status" value="1"/>
</dbReference>
<gene>
    <name evidence="4" type="ORF">AFUB_002440</name>
</gene>
<evidence type="ECO:0000256" key="2">
    <source>
        <dbReference type="ARBA" id="ARBA00022840"/>
    </source>
</evidence>
<dbReference type="InterPro" id="IPR003959">
    <property type="entry name" value="ATPase_AAA_core"/>
</dbReference>
<dbReference type="GO" id="GO:0016887">
    <property type="term" value="F:ATP hydrolysis activity"/>
    <property type="evidence" value="ECO:0007669"/>
    <property type="project" value="InterPro"/>
</dbReference>
<dbReference type="GO" id="GO:0005634">
    <property type="term" value="C:nucleus"/>
    <property type="evidence" value="ECO:0007669"/>
    <property type="project" value="TreeGrafter"/>
</dbReference>
<dbReference type="Gene3D" id="3.40.50.300">
    <property type="entry name" value="P-loop containing nucleotide triphosphate hydrolases"/>
    <property type="match status" value="1"/>
</dbReference>
<dbReference type="Pfam" id="PF00004">
    <property type="entry name" value="AAA"/>
    <property type="match status" value="1"/>
</dbReference>
<evidence type="ECO:0000313" key="5">
    <source>
        <dbReference type="Proteomes" id="UP000001699"/>
    </source>
</evidence>
<feature type="domain" description="AAA+ ATPase" evidence="3">
    <location>
        <begin position="216"/>
        <end position="382"/>
    </location>
</feature>
<dbReference type="GO" id="GO:0005694">
    <property type="term" value="C:chromosome"/>
    <property type="evidence" value="ECO:0007669"/>
    <property type="project" value="TreeGrafter"/>
</dbReference>
<reference evidence="4 5" key="1">
    <citation type="journal article" date="2008" name="PLoS Genet.">
        <title>Genomic islands in the pathogenic filamentous fungus Aspergillus fumigatus.</title>
        <authorList>
            <person name="Fedorova N.D."/>
            <person name="Khaldi N."/>
            <person name="Joardar V.S."/>
            <person name="Maiti R."/>
            <person name="Amedeo P."/>
            <person name="Anderson M.J."/>
            <person name="Crabtree J."/>
            <person name="Silva J.C."/>
            <person name="Badger J.H."/>
            <person name="Albarraq A."/>
            <person name="Angiuoli S."/>
            <person name="Bussey H."/>
            <person name="Bowyer P."/>
            <person name="Cotty P.J."/>
            <person name="Dyer P.S."/>
            <person name="Egan A."/>
            <person name="Galens K."/>
            <person name="Fraser-Liggett C.M."/>
            <person name="Haas B.J."/>
            <person name="Inman J.M."/>
            <person name="Kent R."/>
            <person name="Lemieux S."/>
            <person name="Malavazi I."/>
            <person name="Orvis J."/>
            <person name="Roemer T."/>
            <person name="Ronning C.M."/>
            <person name="Sundaram J.P."/>
            <person name="Sutton G."/>
            <person name="Turner G."/>
            <person name="Venter J.C."/>
            <person name="White O.R."/>
            <person name="Whitty B.R."/>
            <person name="Youngman P."/>
            <person name="Wolfe K.H."/>
            <person name="Goldman G.H."/>
            <person name="Wortman J.R."/>
            <person name="Jiang B."/>
            <person name="Denning D.W."/>
            <person name="Nierman W.C."/>
        </authorList>
    </citation>
    <scope>NUCLEOTIDE SEQUENCE [LARGE SCALE GENOMIC DNA]</scope>
    <source>
        <strain evidence="5">CBS 144.89 / FGSC A1163 / CEA10</strain>
    </source>
</reference>
<dbReference type="SUPFAM" id="SSF52540">
    <property type="entry name" value="P-loop containing nucleoside triphosphate hydrolases"/>
    <property type="match status" value="1"/>
</dbReference>
<name>B0XRH0_ASPFC</name>
<dbReference type="InterPro" id="IPR044539">
    <property type="entry name" value="Pch2-like"/>
</dbReference>
<accession>B0XRH0</accession>
<dbReference type="AlphaFoldDB" id="B0XRH0"/>
<dbReference type="HOGENOM" id="CLU_028208_1_0_1"/>
<sequence length="481" mass="54440">MEGRYILQHQSYSSTVDEVRREYPRTLQDHTWKIWHRSERIRLRFSMWKPASRATETASLSAQIWYFTSQGLKEPHAQALESILITECTGGDLESGAYRLQNVQLDVQAYQLRTHLDQERSHHILHDEELVDNVEDLGTTKVLILPSTELDGLWESQQTNEYEQSAVRPTSTVNTAPRHNSNGWVIFTDTALLGTSCNCLIVSFSARKLDKWTINWNRLILLWGPPGTGKTSLCRGLSQKLAIRLGKHYPQSKLVEINAHSLGSKYFGESGKLVSKAFESIELLLEEEEDSFVCVFVDEIETLAARRERALSSKEPFDAVRAVNALLTGLDRLKHHHNVIVICTSNLVTALVSVSSKALSRDLLKSVQDQAFLDRVDIKQFVPHLSNKTIYGIYKECLEELSWRGIIEGASFDVVQVKPEDPQTALQYVEQPARFLMLPMFEEMLLNYQIFPNAIPKQLADAASASVVSNRSRVEDITAGA</sequence>